<evidence type="ECO:0000313" key="1">
    <source>
        <dbReference type="EMBL" id="GEN58556.1"/>
    </source>
</evidence>
<gene>
    <name evidence="1" type="ORF">ANI02nite_04400</name>
</gene>
<dbReference type="EMBL" id="BJYF01000001">
    <property type="protein sequence ID" value="GEN58556.1"/>
    <property type="molecule type" value="Genomic_DNA"/>
</dbReference>
<name>A0A511X6H6_9PROT</name>
<reference evidence="1 2" key="1">
    <citation type="submission" date="2019-07" db="EMBL/GenBank/DDBJ databases">
        <title>Whole genome shotgun sequence of Acetobacter nitrogenifigens NBRC 105050.</title>
        <authorList>
            <person name="Hosoyama A."/>
            <person name="Uohara A."/>
            <person name="Ohji S."/>
            <person name="Ichikawa N."/>
        </authorList>
    </citation>
    <scope>NUCLEOTIDE SEQUENCE [LARGE SCALE GENOMIC DNA]</scope>
    <source>
        <strain evidence="1 2">NBRC 105050</strain>
    </source>
</reference>
<dbReference type="Proteomes" id="UP000321635">
    <property type="component" value="Unassembled WGS sequence"/>
</dbReference>
<accession>A0A511X6H6</accession>
<evidence type="ECO:0000313" key="2">
    <source>
        <dbReference type="Proteomes" id="UP000321635"/>
    </source>
</evidence>
<protein>
    <submittedName>
        <fullName evidence="1">Uncharacterized protein</fullName>
    </submittedName>
</protein>
<comment type="caution">
    <text evidence="1">The sequence shown here is derived from an EMBL/GenBank/DDBJ whole genome shotgun (WGS) entry which is preliminary data.</text>
</comment>
<dbReference type="AlphaFoldDB" id="A0A511X6H6"/>
<sequence>MVATLNGLPAHSPLAERDLPVSAAIFESEDGAFVRSDKRYRMPGVTRGDNLAAPQFAAPGDGIPEIRIAVDAAKVLPGGAVWRYGPIFGVTGVRRRFGIRGRVRGIEAYLDGF</sequence>
<keyword evidence="2" id="KW-1185">Reference proteome</keyword>
<organism evidence="1 2">
    <name type="scientific">Acetobacter nitrogenifigens DSM 23921 = NBRC 105050</name>
    <dbReference type="NCBI Taxonomy" id="1120919"/>
    <lineage>
        <taxon>Bacteria</taxon>
        <taxon>Pseudomonadati</taxon>
        <taxon>Pseudomonadota</taxon>
        <taxon>Alphaproteobacteria</taxon>
        <taxon>Acetobacterales</taxon>
        <taxon>Acetobacteraceae</taxon>
        <taxon>Acetobacter</taxon>
    </lineage>
</organism>
<proteinExistence type="predicted"/>